<proteinExistence type="predicted"/>
<keyword evidence="1" id="KW-0732">Signal</keyword>
<comment type="caution">
    <text evidence="2">The sequence shown here is derived from an EMBL/GenBank/DDBJ whole genome shotgun (WGS) entry which is preliminary data.</text>
</comment>
<gene>
    <name evidence="2" type="ORF">FLL45_01655</name>
</gene>
<accession>A0A545THK1</accession>
<feature type="signal peptide" evidence="1">
    <location>
        <begin position="1"/>
        <end position="20"/>
    </location>
</feature>
<protein>
    <recommendedName>
        <fullName evidence="4">DUF1090 family protein</fullName>
    </recommendedName>
</protein>
<dbReference type="RefSeq" id="WP_142888052.1">
    <property type="nucleotide sequence ID" value="NZ_VIKR01000001.1"/>
</dbReference>
<dbReference type="Proteomes" id="UP000317839">
    <property type="component" value="Unassembled WGS sequence"/>
</dbReference>
<evidence type="ECO:0008006" key="4">
    <source>
        <dbReference type="Google" id="ProtNLM"/>
    </source>
</evidence>
<reference evidence="2 3" key="1">
    <citation type="submission" date="2019-06" db="EMBL/GenBank/DDBJ databases">
        <title>Draft genome of Aliikangiella marina GYP-15.</title>
        <authorList>
            <person name="Wang G."/>
        </authorList>
    </citation>
    <scope>NUCLEOTIDE SEQUENCE [LARGE SCALE GENOMIC DNA]</scope>
    <source>
        <strain evidence="2 3">GYP-15</strain>
    </source>
</reference>
<dbReference type="EMBL" id="VIKR01000001">
    <property type="protein sequence ID" value="TQV76692.1"/>
    <property type="molecule type" value="Genomic_DNA"/>
</dbReference>
<dbReference type="AlphaFoldDB" id="A0A545THK1"/>
<evidence type="ECO:0000313" key="2">
    <source>
        <dbReference type="EMBL" id="TQV76692.1"/>
    </source>
</evidence>
<feature type="chain" id="PRO_5022164949" description="DUF1090 family protein" evidence="1">
    <location>
        <begin position="21"/>
        <end position="79"/>
    </location>
</feature>
<sequence>MRTTTSAILSSLLFAQIVIAADDSDVTPKKCKGLDKRISEVREDLRAGYTTSEGERLKKKLKELRSLKHSCRSKNYDTK</sequence>
<organism evidence="2 3">
    <name type="scientific">Aliikangiella marina</name>
    <dbReference type="NCBI Taxonomy" id="1712262"/>
    <lineage>
        <taxon>Bacteria</taxon>
        <taxon>Pseudomonadati</taxon>
        <taxon>Pseudomonadota</taxon>
        <taxon>Gammaproteobacteria</taxon>
        <taxon>Oceanospirillales</taxon>
        <taxon>Pleioneaceae</taxon>
        <taxon>Aliikangiella</taxon>
    </lineage>
</organism>
<keyword evidence="3" id="KW-1185">Reference proteome</keyword>
<evidence type="ECO:0000256" key="1">
    <source>
        <dbReference type="SAM" id="SignalP"/>
    </source>
</evidence>
<evidence type="ECO:0000313" key="3">
    <source>
        <dbReference type="Proteomes" id="UP000317839"/>
    </source>
</evidence>
<name>A0A545THK1_9GAMM</name>